<evidence type="ECO:0000256" key="8">
    <source>
        <dbReference type="ARBA" id="ARBA00023065"/>
    </source>
</evidence>
<evidence type="ECO:0000256" key="2">
    <source>
        <dbReference type="ARBA" id="ARBA00022448"/>
    </source>
</evidence>
<dbReference type="HOGENOM" id="CLU_021461_0_0_10"/>
<dbReference type="InterPro" id="IPR000531">
    <property type="entry name" value="Beta-barrel_TonB"/>
</dbReference>
<dbReference type="Gene3D" id="2.40.170.20">
    <property type="entry name" value="TonB-dependent receptor, beta-barrel domain"/>
    <property type="match status" value="1"/>
</dbReference>
<dbReference type="eggNOG" id="COG4772">
    <property type="taxonomic scope" value="Bacteria"/>
</dbReference>
<evidence type="ECO:0000313" key="15">
    <source>
        <dbReference type="Proteomes" id="UP000008841"/>
    </source>
</evidence>
<keyword evidence="5" id="KW-0812">Transmembrane</keyword>
<keyword evidence="11" id="KW-0998">Cell outer membrane</keyword>
<keyword evidence="14" id="KW-0675">Receptor</keyword>
<feature type="signal peptide" evidence="12">
    <location>
        <begin position="1"/>
        <end position="38"/>
    </location>
</feature>
<dbReference type="STRING" id="290315.Clim_0676"/>
<dbReference type="KEGG" id="cli:Clim_0676"/>
<comment type="subcellular location">
    <subcellularLocation>
        <location evidence="1">Cell outer membrane</location>
        <topology evidence="1">Multi-pass membrane protein</topology>
    </subcellularLocation>
</comment>
<evidence type="ECO:0000256" key="11">
    <source>
        <dbReference type="ARBA" id="ARBA00023237"/>
    </source>
</evidence>
<dbReference type="AlphaFoldDB" id="B3EH79"/>
<keyword evidence="6 12" id="KW-0732">Signal</keyword>
<evidence type="ECO:0000256" key="9">
    <source>
        <dbReference type="ARBA" id="ARBA00023077"/>
    </source>
</evidence>
<sequence length="756" mass="85175" precursor="true">MATVIYKHTQHSFMEKRCKKAVRLTTLLVLLAAGTAHAEENSPDTAWKNYTTEEITVSGKKGDILQQVTGKESQVLNPSQMSVYKAINLIPSLSQQSVDPYGLADIVNYHESFRFRGVEATAGGVPATTVNVEGLPVTGRPGGGATIYDLENISDIDIYTGVMPAYAGLGLADVGGKIDMKIRRPEERFGVQLKQSIGSNDFSRTYLRIDSGRLAGSTKGFISFSETAADKWKGEGDAERKNLMAGITSEFSDNIKLETFLTWSKGDIHTYKPFTYTEIGDLDRAYETDYGTDAGSYDYYGWNRNEFEDWMFMANLEIKTGERSKINIKPYYWSDKGYYLETISTPNGQRIRRWDIDHDLKGVLGEYKTRVGDVDLDLGYIYHTQKRPGPPTSWKNYTVTASGDLKFAGWNILSNSSSHELHTPFIDAVWHAGDYQLEAGLKYVCYTLPSIITYTTTGIGEDVSYDDALALDPAIDTEASALDTKSFSRLFPNLTLTRFLGDNVSIHASYGESYVTHVDIYPYYISQRKQFHDKGVTFQDLWDKRRMEISKNTEIGMRFTGSNWSIEPTVYYSRHENKQAVLYDADIDACYPINNADAEGYGIELEAEYKPLDNLKCYGSFSWNRFAFTQDIYSEKESLIDVKGEQVPDAPEFLAKAMVSWKIGDFTISPVMRYSSTRYGDVLHNEKIDGTTLFDLDLTWSKAMLGFKQVDCSLSLMNIFDEHYVSMISTSDYKTLKTSYQPGAPFTVMATVALHY</sequence>
<evidence type="ECO:0000256" key="4">
    <source>
        <dbReference type="ARBA" id="ARBA00022496"/>
    </source>
</evidence>
<proteinExistence type="predicted"/>
<dbReference type="InterPro" id="IPR036942">
    <property type="entry name" value="Beta-barrel_TonB_sf"/>
</dbReference>
<name>B3EH79_CHLL2</name>
<evidence type="ECO:0000256" key="1">
    <source>
        <dbReference type="ARBA" id="ARBA00004571"/>
    </source>
</evidence>
<protein>
    <submittedName>
        <fullName evidence="14">TonB-dependent receptor</fullName>
    </submittedName>
</protein>
<dbReference type="Proteomes" id="UP000008841">
    <property type="component" value="Chromosome"/>
</dbReference>
<evidence type="ECO:0000259" key="13">
    <source>
        <dbReference type="Pfam" id="PF00593"/>
    </source>
</evidence>
<keyword evidence="7" id="KW-0408">Iron</keyword>
<keyword evidence="8" id="KW-0406">Ion transport</keyword>
<keyword evidence="3" id="KW-1134">Transmembrane beta strand</keyword>
<accession>B3EH79</accession>
<evidence type="ECO:0000256" key="7">
    <source>
        <dbReference type="ARBA" id="ARBA00023004"/>
    </source>
</evidence>
<gene>
    <name evidence="14" type="ordered locus">Clim_0676</name>
</gene>
<keyword evidence="10" id="KW-0472">Membrane</keyword>
<dbReference type="PANTHER" id="PTHR32552:SF89">
    <property type="entry name" value="CATECHOLATE SIDEROPHORE RECEPTOR FIU"/>
    <property type="match status" value="1"/>
</dbReference>
<organism evidence="14 15">
    <name type="scientific">Chlorobium limicola (strain DSM 245 / NBRC 103803 / 6330)</name>
    <dbReference type="NCBI Taxonomy" id="290315"/>
    <lineage>
        <taxon>Bacteria</taxon>
        <taxon>Pseudomonadati</taxon>
        <taxon>Chlorobiota</taxon>
        <taxon>Chlorobiia</taxon>
        <taxon>Chlorobiales</taxon>
        <taxon>Chlorobiaceae</taxon>
        <taxon>Chlorobium/Pelodictyon group</taxon>
        <taxon>Chlorobium</taxon>
    </lineage>
</organism>
<reference evidence="14 15" key="1">
    <citation type="submission" date="2008-05" db="EMBL/GenBank/DDBJ databases">
        <title>Complete sequence of Chlorobium limicola DSM 245.</title>
        <authorList>
            <consortium name="US DOE Joint Genome Institute"/>
            <person name="Lucas S."/>
            <person name="Copeland A."/>
            <person name="Lapidus A."/>
            <person name="Glavina del Rio T."/>
            <person name="Dalin E."/>
            <person name="Tice H."/>
            <person name="Bruce D."/>
            <person name="Goodwin L."/>
            <person name="Pitluck S."/>
            <person name="Schmutz J."/>
            <person name="Larimer F."/>
            <person name="Land M."/>
            <person name="Hauser L."/>
            <person name="Kyrpides N."/>
            <person name="Ovchinnikova G."/>
            <person name="Zhao F."/>
            <person name="Li T."/>
            <person name="Liu Z."/>
            <person name="Overmann J."/>
            <person name="Bryant D.A."/>
            <person name="Richardson P."/>
        </authorList>
    </citation>
    <scope>NUCLEOTIDE SEQUENCE [LARGE SCALE GENOMIC DNA]</scope>
    <source>
        <strain evidence="15">DSM 245 / NBRC 103803 / 6330</strain>
    </source>
</reference>
<feature type="domain" description="TonB-dependent receptor-like beta-barrel" evidence="13">
    <location>
        <begin position="263"/>
        <end position="708"/>
    </location>
</feature>
<evidence type="ECO:0000256" key="12">
    <source>
        <dbReference type="SAM" id="SignalP"/>
    </source>
</evidence>
<evidence type="ECO:0000256" key="10">
    <source>
        <dbReference type="ARBA" id="ARBA00023136"/>
    </source>
</evidence>
<dbReference type="Pfam" id="PF00593">
    <property type="entry name" value="TonB_dep_Rec_b-barrel"/>
    <property type="match status" value="1"/>
</dbReference>
<dbReference type="GO" id="GO:0009279">
    <property type="term" value="C:cell outer membrane"/>
    <property type="evidence" value="ECO:0007669"/>
    <property type="project" value="UniProtKB-SubCell"/>
</dbReference>
<dbReference type="SUPFAM" id="SSF56935">
    <property type="entry name" value="Porins"/>
    <property type="match status" value="1"/>
</dbReference>
<evidence type="ECO:0000313" key="14">
    <source>
        <dbReference type="EMBL" id="ACD89759.1"/>
    </source>
</evidence>
<dbReference type="GO" id="GO:0015344">
    <property type="term" value="F:siderophore uptake transmembrane transporter activity"/>
    <property type="evidence" value="ECO:0007669"/>
    <property type="project" value="TreeGrafter"/>
</dbReference>
<evidence type="ECO:0000256" key="6">
    <source>
        <dbReference type="ARBA" id="ARBA00022729"/>
    </source>
</evidence>
<keyword evidence="9" id="KW-0798">TonB box</keyword>
<dbReference type="InterPro" id="IPR039426">
    <property type="entry name" value="TonB-dep_rcpt-like"/>
</dbReference>
<feature type="chain" id="PRO_5002786297" evidence="12">
    <location>
        <begin position="39"/>
        <end position="756"/>
    </location>
</feature>
<evidence type="ECO:0000256" key="5">
    <source>
        <dbReference type="ARBA" id="ARBA00022692"/>
    </source>
</evidence>
<keyword evidence="4" id="KW-0410">Iron transport</keyword>
<keyword evidence="2" id="KW-0813">Transport</keyword>
<dbReference type="EMBL" id="CP001097">
    <property type="protein sequence ID" value="ACD89759.1"/>
    <property type="molecule type" value="Genomic_DNA"/>
</dbReference>
<evidence type="ECO:0000256" key="3">
    <source>
        <dbReference type="ARBA" id="ARBA00022452"/>
    </source>
</evidence>
<dbReference type="PANTHER" id="PTHR32552">
    <property type="entry name" value="FERRICHROME IRON RECEPTOR-RELATED"/>
    <property type="match status" value="1"/>
</dbReference>